<proteinExistence type="predicted"/>
<dbReference type="Proteomes" id="UP000053593">
    <property type="component" value="Unassembled WGS sequence"/>
</dbReference>
<keyword evidence="2" id="KW-1185">Reference proteome</keyword>
<accession>A0A0D0CWP6</accession>
<name>A0A0D0CWP6_9AGAR</name>
<gene>
    <name evidence="1" type="ORF">GYMLUDRAFT_611792</name>
</gene>
<evidence type="ECO:0000313" key="2">
    <source>
        <dbReference type="Proteomes" id="UP000053593"/>
    </source>
</evidence>
<dbReference type="HOGENOM" id="CLU_1731667_0_0_1"/>
<dbReference type="EMBL" id="KN834775">
    <property type="protein sequence ID" value="KIK60543.1"/>
    <property type="molecule type" value="Genomic_DNA"/>
</dbReference>
<evidence type="ECO:0000313" key="1">
    <source>
        <dbReference type="EMBL" id="KIK60543.1"/>
    </source>
</evidence>
<reference evidence="1 2" key="1">
    <citation type="submission" date="2014-04" db="EMBL/GenBank/DDBJ databases">
        <title>Evolutionary Origins and Diversification of the Mycorrhizal Mutualists.</title>
        <authorList>
            <consortium name="DOE Joint Genome Institute"/>
            <consortium name="Mycorrhizal Genomics Consortium"/>
            <person name="Kohler A."/>
            <person name="Kuo A."/>
            <person name="Nagy L.G."/>
            <person name="Floudas D."/>
            <person name="Copeland A."/>
            <person name="Barry K.W."/>
            <person name="Cichocki N."/>
            <person name="Veneault-Fourrey C."/>
            <person name="LaButti K."/>
            <person name="Lindquist E.A."/>
            <person name="Lipzen A."/>
            <person name="Lundell T."/>
            <person name="Morin E."/>
            <person name="Murat C."/>
            <person name="Riley R."/>
            <person name="Ohm R."/>
            <person name="Sun H."/>
            <person name="Tunlid A."/>
            <person name="Henrissat B."/>
            <person name="Grigoriev I.V."/>
            <person name="Hibbett D.S."/>
            <person name="Martin F."/>
        </authorList>
    </citation>
    <scope>NUCLEOTIDE SEQUENCE [LARGE SCALE GENOMIC DNA]</scope>
    <source>
        <strain evidence="1 2">FD-317 M1</strain>
    </source>
</reference>
<sequence>MGEWIGTSQPPEPVPTVGHPVRLGRHKAQHRRTGLVSTHRFLQEKAIMRTPKLYERVKRIQTLLLSNGGAENDLSPHMHLRCAHNVPRRCGSTRRWVWCLVASQRKLRARRRWRVSFVPALTIDTAINGQGKDEAYRSYLYSDKLPTDKGL</sequence>
<dbReference type="AlphaFoldDB" id="A0A0D0CWP6"/>
<protein>
    <submittedName>
        <fullName evidence="1">Uncharacterized protein</fullName>
    </submittedName>
</protein>
<organism evidence="1 2">
    <name type="scientific">Collybiopsis luxurians FD-317 M1</name>
    <dbReference type="NCBI Taxonomy" id="944289"/>
    <lineage>
        <taxon>Eukaryota</taxon>
        <taxon>Fungi</taxon>
        <taxon>Dikarya</taxon>
        <taxon>Basidiomycota</taxon>
        <taxon>Agaricomycotina</taxon>
        <taxon>Agaricomycetes</taxon>
        <taxon>Agaricomycetidae</taxon>
        <taxon>Agaricales</taxon>
        <taxon>Marasmiineae</taxon>
        <taxon>Omphalotaceae</taxon>
        <taxon>Collybiopsis</taxon>
        <taxon>Collybiopsis luxurians</taxon>
    </lineage>
</organism>